<dbReference type="GO" id="GO:0008360">
    <property type="term" value="P:regulation of cell shape"/>
    <property type="evidence" value="ECO:0007669"/>
    <property type="project" value="UniProtKB-UniRule"/>
</dbReference>
<organism evidence="10 11">
    <name type="scientific">Friedmanniella luteola</name>
    <dbReference type="NCBI Taxonomy" id="546871"/>
    <lineage>
        <taxon>Bacteria</taxon>
        <taxon>Bacillati</taxon>
        <taxon>Actinomycetota</taxon>
        <taxon>Actinomycetes</taxon>
        <taxon>Propionibacteriales</taxon>
        <taxon>Nocardioidaceae</taxon>
        <taxon>Friedmanniella</taxon>
    </lineage>
</organism>
<dbReference type="OrthoDB" id="8887048at2"/>
<keyword evidence="8" id="KW-0732">Signal</keyword>
<evidence type="ECO:0000313" key="11">
    <source>
        <dbReference type="Proteomes" id="UP000199092"/>
    </source>
</evidence>
<protein>
    <submittedName>
        <fullName evidence="10">Peptidoglycan-binding (PGRP) domain of peptidoglycan hydrolases-containing protein</fullName>
    </submittedName>
</protein>
<evidence type="ECO:0000256" key="7">
    <source>
        <dbReference type="SAM" id="MobiDB-lite"/>
    </source>
</evidence>
<feature type="signal peptide" evidence="8">
    <location>
        <begin position="1"/>
        <end position="23"/>
    </location>
</feature>
<dbReference type="PROSITE" id="PS51257">
    <property type="entry name" value="PROKAR_LIPOPROTEIN"/>
    <property type="match status" value="1"/>
</dbReference>
<feature type="chain" id="PRO_5038375543" evidence="8">
    <location>
        <begin position="24"/>
        <end position="379"/>
    </location>
</feature>
<evidence type="ECO:0000256" key="5">
    <source>
        <dbReference type="ARBA" id="ARBA00023316"/>
    </source>
</evidence>
<dbReference type="Proteomes" id="UP000199092">
    <property type="component" value="Chromosome I"/>
</dbReference>
<evidence type="ECO:0000256" key="3">
    <source>
        <dbReference type="ARBA" id="ARBA00022960"/>
    </source>
</evidence>
<evidence type="ECO:0000256" key="8">
    <source>
        <dbReference type="SAM" id="SignalP"/>
    </source>
</evidence>
<keyword evidence="10" id="KW-0378">Hydrolase</keyword>
<gene>
    <name evidence="10" type="ORF">SAMN04488543_4233</name>
</gene>
<proteinExistence type="predicted"/>
<dbReference type="PROSITE" id="PS52029">
    <property type="entry name" value="LD_TPASE"/>
    <property type="match status" value="1"/>
</dbReference>
<dbReference type="PANTHER" id="PTHR30582:SF33">
    <property type="entry name" value="EXPORTED PROTEIN"/>
    <property type="match status" value="1"/>
</dbReference>
<dbReference type="InterPro" id="IPR038063">
    <property type="entry name" value="Transpep_catalytic_dom"/>
</dbReference>
<evidence type="ECO:0000256" key="6">
    <source>
        <dbReference type="PROSITE-ProRule" id="PRU01373"/>
    </source>
</evidence>
<dbReference type="SUPFAM" id="SSF47090">
    <property type="entry name" value="PGBD-like"/>
    <property type="match status" value="2"/>
</dbReference>
<keyword evidence="11" id="KW-1185">Reference proteome</keyword>
<dbReference type="GO" id="GO:0071555">
    <property type="term" value="P:cell wall organization"/>
    <property type="evidence" value="ECO:0007669"/>
    <property type="project" value="UniProtKB-UniRule"/>
</dbReference>
<feature type="active site" description="Nucleophile" evidence="6">
    <location>
        <position position="353"/>
    </location>
</feature>
<dbReference type="UniPathway" id="UPA00219"/>
<evidence type="ECO:0000256" key="4">
    <source>
        <dbReference type="ARBA" id="ARBA00022984"/>
    </source>
</evidence>
<dbReference type="GO" id="GO:0071972">
    <property type="term" value="F:peptidoglycan L,D-transpeptidase activity"/>
    <property type="evidence" value="ECO:0007669"/>
    <property type="project" value="TreeGrafter"/>
</dbReference>
<dbReference type="InterPro" id="IPR005490">
    <property type="entry name" value="LD_TPept_cat_dom"/>
</dbReference>
<sequence>MIFRPRRLGAVAVALLLGTAGCAGLPGAAVDDTAPQPAVSAASPTGSSPADEPTSATRSAAPSTSSAGPSASPRATARPSARAGTAALLTQGDRGTRVRELQHRLRQLDWFSGDITGRYAASTVTAVEGFQEKRALTATGAVDQKTWTSLTSRTRKPTHDEMHNTLTPGPALMARGASGDRVRDLQARLKQIAWFSGPVTGTYAAATARAVEGFQGKRQIPVTGEVDQRTWDRLTAMTRTPSSDEKHNRTPRPSAAGLDSRCLTGRAMCISKSTNSLVWVIDGKPQMRFDVRFGSAELPTREGAFAVGWKSRDHVSTIYHTKMPYAMFFSGGQAVHYSPDFAARGYNGASHGCVNVRDLAGIQSLFAQARVGDKVIVHR</sequence>
<name>A0A1H2A5N7_9ACTN</name>
<comment type="pathway">
    <text evidence="1 6">Cell wall biogenesis; peptidoglycan biosynthesis.</text>
</comment>
<keyword evidence="4 6" id="KW-0573">Peptidoglycan synthesis</keyword>
<feature type="compositionally biased region" description="Low complexity" evidence="7">
    <location>
        <begin position="53"/>
        <end position="87"/>
    </location>
</feature>
<dbReference type="STRING" id="546871.SAMN04488543_4233"/>
<keyword evidence="3 6" id="KW-0133">Cell shape</keyword>
<dbReference type="Pfam" id="PF01471">
    <property type="entry name" value="PG_binding_1"/>
    <property type="match status" value="2"/>
</dbReference>
<dbReference type="GO" id="GO:0018104">
    <property type="term" value="P:peptidoglycan-protein cross-linking"/>
    <property type="evidence" value="ECO:0007669"/>
    <property type="project" value="TreeGrafter"/>
</dbReference>
<dbReference type="AlphaFoldDB" id="A0A1H2A5N7"/>
<evidence type="ECO:0000313" key="10">
    <source>
        <dbReference type="EMBL" id="SDT41199.1"/>
    </source>
</evidence>
<dbReference type="CDD" id="cd16913">
    <property type="entry name" value="YkuD_like"/>
    <property type="match status" value="1"/>
</dbReference>
<reference evidence="10 11" key="1">
    <citation type="submission" date="2016-10" db="EMBL/GenBank/DDBJ databases">
        <authorList>
            <person name="de Groot N.N."/>
        </authorList>
    </citation>
    <scope>NUCLEOTIDE SEQUENCE [LARGE SCALE GENOMIC DNA]</scope>
    <source>
        <strain evidence="10 11">DSM 21741</strain>
    </source>
</reference>
<dbReference type="InterPro" id="IPR050979">
    <property type="entry name" value="LD-transpeptidase"/>
</dbReference>
<dbReference type="InterPro" id="IPR002477">
    <property type="entry name" value="Peptidoglycan-bd-like"/>
</dbReference>
<feature type="region of interest" description="Disordered" evidence="7">
    <location>
        <begin position="34"/>
        <end position="97"/>
    </location>
</feature>
<evidence type="ECO:0000256" key="1">
    <source>
        <dbReference type="ARBA" id="ARBA00004752"/>
    </source>
</evidence>
<dbReference type="InterPro" id="IPR036366">
    <property type="entry name" value="PGBDSf"/>
</dbReference>
<dbReference type="SUPFAM" id="SSF141523">
    <property type="entry name" value="L,D-transpeptidase catalytic domain-like"/>
    <property type="match status" value="1"/>
</dbReference>
<dbReference type="RefSeq" id="WP_091415892.1">
    <property type="nucleotide sequence ID" value="NZ_LT629749.1"/>
</dbReference>
<dbReference type="Pfam" id="PF03734">
    <property type="entry name" value="YkuD"/>
    <property type="match status" value="1"/>
</dbReference>
<dbReference type="GO" id="GO:0005576">
    <property type="term" value="C:extracellular region"/>
    <property type="evidence" value="ECO:0007669"/>
    <property type="project" value="TreeGrafter"/>
</dbReference>
<feature type="domain" description="L,D-TPase catalytic" evidence="9">
    <location>
        <begin position="266"/>
        <end position="378"/>
    </location>
</feature>
<dbReference type="EMBL" id="LT629749">
    <property type="protein sequence ID" value="SDT41199.1"/>
    <property type="molecule type" value="Genomic_DNA"/>
</dbReference>
<dbReference type="PANTHER" id="PTHR30582">
    <property type="entry name" value="L,D-TRANSPEPTIDASE"/>
    <property type="match status" value="1"/>
</dbReference>
<dbReference type="Gene3D" id="2.40.440.10">
    <property type="entry name" value="L,D-transpeptidase catalytic domain-like"/>
    <property type="match status" value="1"/>
</dbReference>
<keyword evidence="5 6" id="KW-0961">Cell wall biogenesis/degradation</keyword>
<feature type="active site" description="Proton donor/acceptor" evidence="6">
    <location>
        <position position="336"/>
    </location>
</feature>
<evidence type="ECO:0000256" key="2">
    <source>
        <dbReference type="ARBA" id="ARBA00022679"/>
    </source>
</evidence>
<feature type="region of interest" description="Disordered" evidence="7">
    <location>
        <begin position="153"/>
        <end position="176"/>
    </location>
</feature>
<dbReference type="InterPro" id="IPR036365">
    <property type="entry name" value="PGBD-like_sf"/>
</dbReference>
<feature type="region of interest" description="Disordered" evidence="7">
    <location>
        <begin position="238"/>
        <end position="257"/>
    </location>
</feature>
<dbReference type="GO" id="GO:0016740">
    <property type="term" value="F:transferase activity"/>
    <property type="evidence" value="ECO:0007669"/>
    <property type="project" value="UniProtKB-KW"/>
</dbReference>
<accession>A0A1H2A5N7</accession>
<keyword evidence="2" id="KW-0808">Transferase</keyword>
<dbReference type="Gene3D" id="1.10.101.10">
    <property type="entry name" value="PGBD-like superfamily/PGBD"/>
    <property type="match status" value="2"/>
</dbReference>
<evidence type="ECO:0000259" key="9">
    <source>
        <dbReference type="PROSITE" id="PS52029"/>
    </source>
</evidence>